<feature type="region of interest" description="Disordered" evidence="1">
    <location>
        <begin position="73"/>
        <end position="100"/>
    </location>
</feature>
<evidence type="ECO:0000313" key="4">
    <source>
        <dbReference type="Proteomes" id="UP000044602"/>
    </source>
</evidence>
<keyword evidence="4" id="KW-1185">Reference proteome</keyword>
<evidence type="ECO:0000313" key="2">
    <source>
        <dbReference type="EMBL" id="CRK26114.1"/>
    </source>
</evidence>
<dbReference type="EMBL" id="CVQI01033828">
    <property type="protein sequence ID" value="CRK44077.1"/>
    <property type="molecule type" value="Genomic_DNA"/>
</dbReference>
<sequence>MVAFATQTRSASPDGIRGFYMRVHKMMSLPRRKEEKPRLVISAPFDFQKVNMDLAGVSADELSLMKEQAVASRIGISDPDDEEVEEPARSSGITASKSAPLMSVRPRATLEIWRSSTETAGVSC</sequence>
<dbReference type="AlphaFoldDB" id="A0A0G4NC83"/>
<dbReference type="Proteomes" id="UP000045706">
    <property type="component" value="Unassembled WGS sequence"/>
</dbReference>
<gene>
    <name evidence="2" type="ORF">BN1708_004131</name>
    <name evidence="3" type="ORF">BN1723_005994</name>
</gene>
<accession>A0A0G4NC83</accession>
<evidence type="ECO:0000256" key="1">
    <source>
        <dbReference type="SAM" id="MobiDB-lite"/>
    </source>
</evidence>
<dbReference type="Proteomes" id="UP000044602">
    <property type="component" value="Unassembled WGS sequence"/>
</dbReference>
<protein>
    <submittedName>
        <fullName evidence="3">Uncharacterized protein</fullName>
    </submittedName>
</protein>
<evidence type="ECO:0000313" key="3">
    <source>
        <dbReference type="EMBL" id="CRK44077.1"/>
    </source>
</evidence>
<evidence type="ECO:0000313" key="5">
    <source>
        <dbReference type="Proteomes" id="UP000045706"/>
    </source>
</evidence>
<organism evidence="3 5">
    <name type="scientific">Verticillium longisporum</name>
    <name type="common">Verticillium dahliae var. longisporum</name>
    <dbReference type="NCBI Taxonomy" id="100787"/>
    <lineage>
        <taxon>Eukaryota</taxon>
        <taxon>Fungi</taxon>
        <taxon>Dikarya</taxon>
        <taxon>Ascomycota</taxon>
        <taxon>Pezizomycotina</taxon>
        <taxon>Sordariomycetes</taxon>
        <taxon>Hypocreomycetidae</taxon>
        <taxon>Glomerellales</taxon>
        <taxon>Plectosphaerellaceae</taxon>
        <taxon>Verticillium</taxon>
    </lineage>
</organism>
<proteinExistence type="predicted"/>
<reference evidence="4 5" key="1">
    <citation type="submission" date="2015-05" db="EMBL/GenBank/DDBJ databases">
        <authorList>
            <person name="Fogelqvist Johan"/>
        </authorList>
    </citation>
    <scope>NUCLEOTIDE SEQUENCE [LARGE SCALE GENOMIC DNA]</scope>
    <source>
        <strain evidence="2">VL1</strain>
        <strain evidence="3">VL2</strain>
    </source>
</reference>
<dbReference type="EMBL" id="CVQH01020001">
    <property type="protein sequence ID" value="CRK26114.1"/>
    <property type="molecule type" value="Genomic_DNA"/>
</dbReference>
<name>A0A0G4NC83_VERLO</name>